<accession>A0A542Y427</accession>
<evidence type="ECO:0000313" key="2">
    <source>
        <dbReference type="Proteomes" id="UP000319094"/>
    </source>
</evidence>
<gene>
    <name evidence="1" type="ORF">FB468_0830</name>
</gene>
<dbReference type="SUPFAM" id="SSF111069">
    <property type="entry name" value="Hypothetical protein yfbM"/>
    <property type="match status" value="1"/>
</dbReference>
<name>A0A542Y427_9MICO</name>
<dbReference type="Proteomes" id="UP000319094">
    <property type="component" value="Unassembled WGS sequence"/>
</dbReference>
<dbReference type="Gene3D" id="3.40.1760.10">
    <property type="entry name" value="YfbM-like super family"/>
    <property type="match status" value="1"/>
</dbReference>
<evidence type="ECO:0000313" key="1">
    <source>
        <dbReference type="EMBL" id="TQL42822.1"/>
    </source>
</evidence>
<dbReference type="EMBL" id="VFON01000001">
    <property type="protein sequence ID" value="TQL42822.1"/>
    <property type="molecule type" value="Genomic_DNA"/>
</dbReference>
<reference evidence="1 2" key="1">
    <citation type="submission" date="2019-06" db="EMBL/GenBank/DDBJ databases">
        <title>Sequencing the genomes of 1000 actinobacteria strains.</title>
        <authorList>
            <person name="Klenk H.-P."/>
        </authorList>
    </citation>
    <scope>NUCLEOTIDE SEQUENCE [LARGE SCALE GENOMIC DNA]</scope>
    <source>
        <strain evidence="1 2">DSM 8803</strain>
    </source>
</reference>
<dbReference type="Pfam" id="PF08974">
    <property type="entry name" value="DUF1877"/>
    <property type="match status" value="1"/>
</dbReference>
<comment type="caution">
    <text evidence="1">The sequence shown here is derived from an EMBL/GenBank/DDBJ whole genome shotgun (WGS) entry which is preliminary data.</text>
</comment>
<keyword evidence="2" id="KW-1185">Reference proteome</keyword>
<sequence length="180" mass="19752">MALPIDRNCPANRQKAIHGLQLGLHFRLTDEQIAPVLAAAGDDALLTVLTTYEEDPTVFTLACETDKAWDPIACALSPAGDEGPWPARGVIGGSRSLQQDDDESWVTYLTPAEAAEVATYLEYLTDADFSRAYAEMPEELRNPEFGQDEESYALGALSGLREFFLAARDEHAHVVFNVLH</sequence>
<dbReference type="AlphaFoldDB" id="A0A542Y427"/>
<proteinExistence type="predicted"/>
<organism evidence="1 2">
    <name type="scientific">Leucobacter komagatae</name>
    <dbReference type="NCBI Taxonomy" id="55969"/>
    <lineage>
        <taxon>Bacteria</taxon>
        <taxon>Bacillati</taxon>
        <taxon>Actinomycetota</taxon>
        <taxon>Actinomycetes</taxon>
        <taxon>Micrococcales</taxon>
        <taxon>Microbacteriaceae</taxon>
        <taxon>Leucobacter</taxon>
    </lineage>
</organism>
<dbReference type="InterPro" id="IPR015068">
    <property type="entry name" value="DUF1877"/>
</dbReference>
<dbReference type="OrthoDB" id="1821531at2"/>
<protein>
    <submittedName>
        <fullName evidence="1">Uncharacterized protein DUF1877</fullName>
    </submittedName>
</protein>
<dbReference type="InterPro" id="IPR035944">
    <property type="entry name" value="YfbM-like_sf"/>
</dbReference>